<evidence type="ECO:0000256" key="3">
    <source>
        <dbReference type="ARBA" id="ARBA00022801"/>
    </source>
</evidence>
<feature type="domain" description="MurNAc-LAA" evidence="5">
    <location>
        <begin position="237"/>
        <end position="392"/>
    </location>
</feature>
<organism evidence="6 7">
    <name type="scientific">Roseivivax sediminis</name>
    <dbReference type="NCBI Taxonomy" id="936889"/>
    <lineage>
        <taxon>Bacteria</taxon>
        <taxon>Pseudomonadati</taxon>
        <taxon>Pseudomonadota</taxon>
        <taxon>Alphaproteobacteria</taxon>
        <taxon>Rhodobacterales</taxon>
        <taxon>Roseobacteraceae</taxon>
        <taxon>Roseivivax</taxon>
    </lineage>
</organism>
<dbReference type="GO" id="GO:0030288">
    <property type="term" value="C:outer membrane-bounded periplasmic space"/>
    <property type="evidence" value="ECO:0007669"/>
    <property type="project" value="TreeGrafter"/>
</dbReference>
<dbReference type="GO" id="GO:0009253">
    <property type="term" value="P:peptidoglycan catabolic process"/>
    <property type="evidence" value="ECO:0007669"/>
    <property type="project" value="InterPro"/>
</dbReference>
<evidence type="ECO:0000259" key="5">
    <source>
        <dbReference type="SMART" id="SM00646"/>
    </source>
</evidence>
<dbReference type="PANTHER" id="PTHR30404">
    <property type="entry name" value="N-ACETYLMURAMOYL-L-ALANINE AMIDASE"/>
    <property type="match status" value="1"/>
</dbReference>
<reference evidence="6 7" key="1">
    <citation type="submission" date="2016-10" db="EMBL/GenBank/DDBJ databases">
        <authorList>
            <person name="Varghese N."/>
            <person name="Submissions S."/>
        </authorList>
    </citation>
    <scope>NUCLEOTIDE SEQUENCE [LARGE SCALE GENOMIC DNA]</scope>
    <source>
        <strain evidence="7">YIM D21,KCTC 23444,ACCC 10710</strain>
    </source>
</reference>
<proteinExistence type="predicted"/>
<comment type="catalytic activity">
    <reaction evidence="1">
        <text>Hydrolyzes the link between N-acetylmuramoyl residues and L-amino acid residues in certain cell-wall glycopeptides.</text>
        <dbReference type="EC" id="3.5.1.28"/>
    </reaction>
</comment>
<dbReference type="EC" id="3.5.1.28" evidence="2"/>
<keyword evidence="7" id="KW-1185">Reference proteome</keyword>
<dbReference type="Proteomes" id="UP000325289">
    <property type="component" value="Unassembled WGS sequence"/>
</dbReference>
<dbReference type="PANTHER" id="PTHR30404:SF0">
    <property type="entry name" value="N-ACETYLMURAMOYL-L-ALANINE AMIDASE AMIC"/>
    <property type="match status" value="1"/>
</dbReference>
<dbReference type="GO" id="GO:0008745">
    <property type="term" value="F:N-acetylmuramoyl-L-alanine amidase activity"/>
    <property type="evidence" value="ECO:0007669"/>
    <property type="project" value="UniProtKB-EC"/>
</dbReference>
<name>A0A1I1WXX0_9RHOB</name>
<dbReference type="InterPro" id="IPR050695">
    <property type="entry name" value="N-acetylmuramoyl_amidase_3"/>
</dbReference>
<dbReference type="AlphaFoldDB" id="A0A1I1WXX0"/>
<evidence type="ECO:0000256" key="4">
    <source>
        <dbReference type="SAM" id="SignalP"/>
    </source>
</evidence>
<evidence type="ECO:0000256" key="1">
    <source>
        <dbReference type="ARBA" id="ARBA00001561"/>
    </source>
</evidence>
<keyword evidence="3" id="KW-0378">Hydrolase</keyword>
<dbReference type="Pfam" id="PF11741">
    <property type="entry name" value="AMIN"/>
    <property type="match status" value="1"/>
</dbReference>
<dbReference type="SMART" id="SM00646">
    <property type="entry name" value="Ami_3"/>
    <property type="match status" value="1"/>
</dbReference>
<dbReference type="EMBL" id="FOMS01000005">
    <property type="protein sequence ID" value="SFE00035.1"/>
    <property type="molecule type" value="Genomic_DNA"/>
</dbReference>
<evidence type="ECO:0000313" key="7">
    <source>
        <dbReference type="Proteomes" id="UP000325289"/>
    </source>
</evidence>
<feature type="signal peptide" evidence="4">
    <location>
        <begin position="1"/>
        <end position="22"/>
    </location>
</feature>
<protein>
    <recommendedName>
        <fullName evidence="2">N-acetylmuramoyl-L-alanine amidase</fullName>
        <ecNumber evidence="2">3.5.1.28</ecNumber>
    </recommendedName>
</protein>
<feature type="chain" id="PRO_5009301978" description="N-acetylmuramoyl-L-alanine amidase" evidence="4">
    <location>
        <begin position="23"/>
        <end position="407"/>
    </location>
</feature>
<keyword evidence="4" id="KW-0732">Signal</keyword>
<dbReference type="RefSeq" id="WP_223163030.1">
    <property type="nucleotide sequence ID" value="NZ_FOMS01000005.1"/>
</dbReference>
<accession>A0A1I1WXX0</accession>
<dbReference type="Gene3D" id="2.60.40.3500">
    <property type="match status" value="1"/>
</dbReference>
<dbReference type="InterPro" id="IPR021731">
    <property type="entry name" value="AMIN_dom"/>
</dbReference>
<dbReference type="CDD" id="cd02696">
    <property type="entry name" value="MurNAc-LAA"/>
    <property type="match status" value="1"/>
</dbReference>
<dbReference type="InterPro" id="IPR002508">
    <property type="entry name" value="MurNAc-LAA_cat"/>
</dbReference>
<sequence length="407" mass="43082">MGGLLKGMALAAAFAVAAPAAAQEMGALARLDAERSFVRDGRLGQGAEMRLALSQGVPWRIFTLDDPPRLVIDFREVDWGPVDPSSLLAGEQVQTLRIGAFRAGWSRLVADLAGPLEVATAGLDVSEDGGGAMLRVSLAPTDAATFAAGAGAPRDPRFDLPEPAATPVLPPKDGLLHVVLDPGHGGIDPGAQHGGATEADLMLTFARELEEVLMRAGGFQVALTRQGDIFMSLEARVAAAHRAGAEVFISLHADAIEEGIARGASVYTLARDAQDAASRALVERHERGEILAGLDLSGADDRVAGVLMDLARQDSAPRSRALAEALVGGIQEQEGAVHKRPLREAGFSVLKAADIPSVLIELGFLSTDEELRNMQDPEWRARMARGIRDGLEAWEREDTAEAGLRRR</sequence>
<dbReference type="SUPFAM" id="SSF53187">
    <property type="entry name" value="Zn-dependent exopeptidases"/>
    <property type="match status" value="1"/>
</dbReference>
<dbReference type="Pfam" id="PF01520">
    <property type="entry name" value="Amidase_3"/>
    <property type="match status" value="1"/>
</dbReference>
<dbReference type="Gene3D" id="3.40.630.40">
    <property type="entry name" value="Zn-dependent exopeptidases"/>
    <property type="match status" value="1"/>
</dbReference>
<evidence type="ECO:0000256" key="2">
    <source>
        <dbReference type="ARBA" id="ARBA00011901"/>
    </source>
</evidence>
<evidence type="ECO:0000313" key="6">
    <source>
        <dbReference type="EMBL" id="SFE00035.1"/>
    </source>
</evidence>
<gene>
    <name evidence="6" type="ORF">SAMN04515678_105153</name>
</gene>